<evidence type="ECO:0000256" key="5">
    <source>
        <dbReference type="ARBA" id="ARBA00022679"/>
    </source>
</evidence>
<proteinExistence type="predicted"/>
<dbReference type="Gene3D" id="3.10.520.10">
    <property type="entry name" value="ApbE-like domains"/>
    <property type="match status" value="1"/>
</dbReference>
<reference evidence="13" key="1">
    <citation type="journal article" date="2019" name="Int. J. Syst. Evol. Microbiol.">
        <title>The Global Catalogue of Microorganisms (GCM) 10K type strain sequencing project: providing services to taxonomists for standard genome sequencing and annotation.</title>
        <authorList>
            <consortium name="The Broad Institute Genomics Platform"/>
            <consortium name="The Broad Institute Genome Sequencing Center for Infectious Disease"/>
            <person name="Wu L."/>
            <person name="Ma J."/>
        </authorList>
    </citation>
    <scope>NUCLEOTIDE SEQUENCE [LARGE SCALE GENOMIC DNA]</scope>
    <source>
        <strain evidence="13">CGMCC 4.7382</strain>
    </source>
</reference>
<organism evidence="12 13">
    <name type="scientific">Marinactinospora rubrisoli</name>
    <dbReference type="NCBI Taxonomy" id="2715399"/>
    <lineage>
        <taxon>Bacteria</taxon>
        <taxon>Bacillati</taxon>
        <taxon>Actinomycetota</taxon>
        <taxon>Actinomycetes</taxon>
        <taxon>Streptosporangiales</taxon>
        <taxon>Nocardiopsidaceae</taxon>
        <taxon>Marinactinospora</taxon>
    </lineage>
</organism>
<evidence type="ECO:0000256" key="1">
    <source>
        <dbReference type="ARBA" id="ARBA00001946"/>
    </source>
</evidence>
<evidence type="ECO:0000256" key="11">
    <source>
        <dbReference type="SAM" id="MobiDB-lite"/>
    </source>
</evidence>
<evidence type="ECO:0000256" key="2">
    <source>
        <dbReference type="ARBA" id="ARBA00011955"/>
    </source>
</evidence>
<keyword evidence="4" id="KW-0285">Flavoprotein</keyword>
<keyword evidence="7" id="KW-0274">FAD</keyword>
<evidence type="ECO:0000313" key="12">
    <source>
        <dbReference type="EMBL" id="MFC7330414.1"/>
    </source>
</evidence>
<keyword evidence="8" id="KW-0460">Magnesium</keyword>
<dbReference type="RefSeq" id="WP_379873063.1">
    <property type="nucleotide sequence ID" value="NZ_JBHTBH010000012.1"/>
</dbReference>
<protein>
    <recommendedName>
        <fullName evidence="3">FAD:protein FMN transferase</fullName>
        <ecNumber evidence="2">2.7.1.180</ecNumber>
    </recommendedName>
    <alternativeName>
        <fullName evidence="9">Flavin transferase</fullName>
    </alternativeName>
</protein>
<accession>A0ABW2KLZ5</accession>
<evidence type="ECO:0000256" key="8">
    <source>
        <dbReference type="ARBA" id="ARBA00022842"/>
    </source>
</evidence>
<feature type="region of interest" description="Disordered" evidence="11">
    <location>
        <begin position="1"/>
        <end position="23"/>
    </location>
</feature>
<comment type="caution">
    <text evidence="12">The sequence shown here is derived from an EMBL/GenBank/DDBJ whole genome shotgun (WGS) entry which is preliminary data.</text>
</comment>
<dbReference type="PANTHER" id="PTHR30040">
    <property type="entry name" value="THIAMINE BIOSYNTHESIS LIPOPROTEIN APBE"/>
    <property type="match status" value="1"/>
</dbReference>
<comment type="catalytic activity">
    <reaction evidence="10">
        <text>L-threonyl-[protein] + FAD = FMN-L-threonyl-[protein] + AMP + H(+)</text>
        <dbReference type="Rhea" id="RHEA:36847"/>
        <dbReference type="Rhea" id="RHEA-COMP:11060"/>
        <dbReference type="Rhea" id="RHEA-COMP:11061"/>
        <dbReference type="ChEBI" id="CHEBI:15378"/>
        <dbReference type="ChEBI" id="CHEBI:30013"/>
        <dbReference type="ChEBI" id="CHEBI:57692"/>
        <dbReference type="ChEBI" id="CHEBI:74257"/>
        <dbReference type="ChEBI" id="CHEBI:456215"/>
        <dbReference type="EC" id="2.7.1.180"/>
    </reaction>
</comment>
<dbReference type="Pfam" id="PF02424">
    <property type="entry name" value="ApbE"/>
    <property type="match status" value="1"/>
</dbReference>
<dbReference type="EC" id="2.7.1.180" evidence="2"/>
<keyword evidence="6" id="KW-0479">Metal-binding</keyword>
<dbReference type="Proteomes" id="UP001596540">
    <property type="component" value="Unassembled WGS sequence"/>
</dbReference>
<evidence type="ECO:0000256" key="4">
    <source>
        <dbReference type="ARBA" id="ARBA00022630"/>
    </source>
</evidence>
<dbReference type="InterPro" id="IPR024932">
    <property type="entry name" value="ApbE"/>
</dbReference>
<evidence type="ECO:0000256" key="7">
    <source>
        <dbReference type="ARBA" id="ARBA00022827"/>
    </source>
</evidence>
<evidence type="ECO:0000256" key="10">
    <source>
        <dbReference type="ARBA" id="ARBA00048540"/>
    </source>
</evidence>
<keyword evidence="5 12" id="KW-0808">Transferase</keyword>
<evidence type="ECO:0000256" key="3">
    <source>
        <dbReference type="ARBA" id="ARBA00016337"/>
    </source>
</evidence>
<comment type="cofactor">
    <cofactor evidence="1">
        <name>Mg(2+)</name>
        <dbReference type="ChEBI" id="CHEBI:18420"/>
    </cofactor>
</comment>
<dbReference type="PANTHER" id="PTHR30040:SF2">
    <property type="entry name" value="FAD:PROTEIN FMN TRANSFERASE"/>
    <property type="match status" value="1"/>
</dbReference>
<evidence type="ECO:0000256" key="6">
    <source>
        <dbReference type="ARBA" id="ARBA00022723"/>
    </source>
</evidence>
<dbReference type="SUPFAM" id="SSF143631">
    <property type="entry name" value="ApbE-like"/>
    <property type="match status" value="1"/>
</dbReference>
<dbReference type="InterPro" id="IPR003374">
    <property type="entry name" value="ApbE-like_sf"/>
</dbReference>
<keyword evidence="13" id="KW-1185">Reference proteome</keyword>
<dbReference type="EMBL" id="JBHTBH010000012">
    <property type="protein sequence ID" value="MFC7330414.1"/>
    <property type="molecule type" value="Genomic_DNA"/>
</dbReference>
<dbReference type="GO" id="GO:0016740">
    <property type="term" value="F:transferase activity"/>
    <property type="evidence" value="ECO:0007669"/>
    <property type="project" value="UniProtKB-KW"/>
</dbReference>
<sequence>MGEPARKAVPLPPLPDGRGRSLRPDAVRAVRDRVMGTEVLAAGLTPADAAAVLGWLREVERVFTRFAPDSDTRRVSAAHGRPVRVAPMFTEVLAAACDLQRRTGGIFDPFLGADMVELGYDRDFPEISVGTVPETADGPPGPAAPAAPRVEIDHDRRLVALSPGLAVDLGGFVKGWSVQQAADGLRRRGVRRGLIDAGGDLVAWRSPGDPPWRIGVAHPLRATPADTLALAGTAAVATSSVTRRTWRDRAGRAAHHVLDPRTRRPAESDCLQATVLATDLATAEVAATCLVVLGTRTGPRLVAELDPAAAWLTIDRDGRVRRSSGLDDYRAEAPPNDDAT</sequence>
<gene>
    <name evidence="12" type="ORF">ACFQRF_22040</name>
</gene>
<evidence type="ECO:0000313" key="13">
    <source>
        <dbReference type="Proteomes" id="UP001596540"/>
    </source>
</evidence>
<name>A0ABW2KLZ5_9ACTN</name>
<evidence type="ECO:0000256" key="9">
    <source>
        <dbReference type="ARBA" id="ARBA00031306"/>
    </source>
</evidence>